<dbReference type="SUPFAM" id="SSF49401">
    <property type="entry name" value="Bacterial adhesins"/>
    <property type="match status" value="1"/>
</dbReference>
<evidence type="ECO:0000313" key="6">
    <source>
        <dbReference type="EMBL" id="EHK67709.1"/>
    </source>
</evidence>
<dbReference type="RefSeq" id="WP_008159035.1">
    <property type="nucleotide sequence ID" value="NZ_AGUF01000016.1"/>
</dbReference>
<evidence type="ECO:0000256" key="4">
    <source>
        <dbReference type="ARBA" id="ARBA00023263"/>
    </source>
</evidence>
<protein>
    <submittedName>
        <fullName evidence="6">Major fimbrial subunit protein</fullName>
    </submittedName>
</protein>
<accession>H0F1Y3</accession>
<keyword evidence="3 5" id="KW-0732">Signal</keyword>
<evidence type="ECO:0000313" key="7">
    <source>
        <dbReference type="Proteomes" id="UP000003113"/>
    </source>
</evidence>
<evidence type="ECO:0000256" key="2">
    <source>
        <dbReference type="ARBA" id="ARBA00006671"/>
    </source>
</evidence>
<evidence type="ECO:0000256" key="3">
    <source>
        <dbReference type="ARBA" id="ARBA00022729"/>
    </source>
</evidence>
<comment type="subcellular location">
    <subcellularLocation>
        <location evidence="1">Fimbrium</location>
    </subcellularLocation>
</comment>
<keyword evidence="4" id="KW-0281">Fimbrium</keyword>
<proteinExistence type="inferred from homology"/>
<dbReference type="EMBL" id="AGUF01000016">
    <property type="protein sequence ID" value="EHK67709.1"/>
    <property type="molecule type" value="Genomic_DNA"/>
</dbReference>
<organism evidence="6 7">
    <name type="scientific">Achromobacter arsenitoxydans SY8</name>
    <dbReference type="NCBI Taxonomy" id="477184"/>
    <lineage>
        <taxon>Bacteria</taxon>
        <taxon>Pseudomonadati</taxon>
        <taxon>Pseudomonadota</taxon>
        <taxon>Betaproteobacteria</taxon>
        <taxon>Burkholderiales</taxon>
        <taxon>Alcaligenaceae</taxon>
        <taxon>Achromobacter</taxon>
    </lineage>
</organism>
<feature type="signal peptide" evidence="5">
    <location>
        <begin position="1"/>
        <end position="30"/>
    </location>
</feature>
<dbReference type="PATRIC" id="fig|477184.5.peg.761"/>
<feature type="chain" id="PRO_5003532572" evidence="5">
    <location>
        <begin position="31"/>
        <end position="184"/>
    </location>
</feature>
<dbReference type="STRING" id="477184.KYC_03847"/>
<comment type="similarity">
    <text evidence="2">Belongs to the fimbrial protein family.</text>
</comment>
<dbReference type="Proteomes" id="UP000003113">
    <property type="component" value="Unassembled WGS sequence"/>
</dbReference>
<dbReference type="Gene3D" id="2.60.40.1090">
    <property type="entry name" value="Fimbrial-type adhesion domain"/>
    <property type="match status" value="1"/>
</dbReference>
<dbReference type="InterPro" id="IPR050263">
    <property type="entry name" value="Bact_Fimbrial_Adh_Pro"/>
</dbReference>
<dbReference type="AlphaFoldDB" id="H0F1Y3"/>
<gene>
    <name evidence="6" type="ORF">KYC_03847</name>
</gene>
<dbReference type="GO" id="GO:0043709">
    <property type="term" value="P:cell adhesion involved in single-species biofilm formation"/>
    <property type="evidence" value="ECO:0007669"/>
    <property type="project" value="TreeGrafter"/>
</dbReference>
<sequence>MNASFFRLRQCGALAAGLLAMALSSGGAGAASEAVNLRFIGRYVPLSCYIREASIDVALPTVSTQSLSSPGDVAGSTRFDIPIECEGAPGQVRAYFEAGPTTDASGRLNPLDMSPAPTPSGVQIELLNGDGTVIRVGDRTSVKVVNITEGVATLNMPFYARYYGSGGATPGVVRTYVTYVLDIP</sequence>
<dbReference type="PANTHER" id="PTHR33420:SF3">
    <property type="entry name" value="FIMBRIAL SUBUNIT ELFA"/>
    <property type="match status" value="1"/>
</dbReference>
<name>H0F1Y3_9BURK</name>
<evidence type="ECO:0000256" key="5">
    <source>
        <dbReference type="SAM" id="SignalP"/>
    </source>
</evidence>
<dbReference type="eggNOG" id="COG3539">
    <property type="taxonomic scope" value="Bacteria"/>
</dbReference>
<dbReference type="GO" id="GO:0009289">
    <property type="term" value="C:pilus"/>
    <property type="evidence" value="ECO:0007669"/>
    <property type="project" value="UniProtKB-SubCell"/>
</dbReference>
<dbReference type="Pfam" id="PF16970">
    <property type="entry name" value="FimA"/>
    <property type="match status" value="1"/>
</dbReference>
<evidence type="ECO:0000256" key="1">
    <source>
        <dbReference type="ARBA" id="ARBA00004561"/>
    </source>
</evidence>
<reference evidence="6 7" key="1">
    <citation type="journal article" date="2012" name="J. Bacteriol.">
        <title>Genome sequence of the highly efficient arsenite-oxidizing bacterium Achromobacter arsenitoxydans SY8.</title>
        <authorList>
            <person name="Li X."/>
            <person name="Hu Y."/>
            <person name="Gong J."/>
            <person name="Lin Y."/>
            <person name="Johnstone L."/>
            <person name="Rensing C."/>
            <person name="Wang G."/>
        </authorList>
    </citation>
    <scope>NUCLEOTIDE SEQUENCE [LARGE SCALE GENOMIC DNA]</scope>
    <source>
        <strain evidence="6 7">SY8</strain>
    </source>
</reference>
<keyword evidence="7" id="KW-1185">Reference proteome</keyword>
<dbReference type="PANTHER" id="PTHR33420">
    <property type="entry name" value="FIMBRIAL SUBUNIT ELFA-RELATED"/>
    <property type="match status" value="1"/>
</dbReference>
<dbReference type="InterPro" id="IPR036937">
    <property type="entry name" value="Adhesion_dom_fimbrial_sf"/>
</dbReference>
<dbReference type="InterPro" id="IPR039458">
    <property type="entry name" value="FimA-like"/>
</dbReference>
<comment type="caution">
    <text evidence="6">The sequence shown here is derived from an EMBL/GenBank/DDBJ whole genome shotgun (WGS) entry which is preliminary data.</text>
</comment>
<dbReference type="InterPro" id="IPR008966">
    <property type="entry name" value="Adhesion_dom_sf"/>
</dbReference>